<protein>
    <submittedName>
        <fullName evidence="4">E3 ubiquitin-protein ligase DZIP3</fullName>
    </submittedName>
</protein>
<accession>A0A2B4R9U7</accession>
<dbReference type="Gene3D" id="1.25.40.10">
    <property type="entry name" value="Tetratricopeptide repeat domain"/>
    <property type="match status" value="1"/>
</dbReference>
<organism evidence="4 5">
    <name type="scientific">Stylophora pistillata</name>
    <name type="common">Smooth cauliflower coral</name>
    <dbReference type="NCBI Taxonomy" id="50429"/>
    <lineage>
        <taxon>Eukaryota</taxon>
        <taxon>Metazoa</taxon>
        <taxon>Cnidaria</taxon>
        <taxon>Anthozoa</taxon>
        <taxon>Hexacorallia</taxon>
        <taxon>Scleractinia</taxon>
        <taxon>Astrocoeniina</taxon>
        <taxon>Pocilloporidae</taxon>
        <taxon>Stylophora</taxon>
    </lineage>
</organism>
<dbReference type="SUPFAM" id="SSF52540">
    <property type="entry name" value="P-loop containing nucleoside triphosphate hydrolases"/>
    <property type="match status" value="1"/>
</dbReference>
<name>A0A2B4R9U7_STYPI</name>
<dbReference type="Pfam" id="PF13401">
    <property type="entry name" value="AAA_22"/>
    <property type="match status" value="1"/>
</dbReference>
<proteinExistence type="predicted"/>
<reference evidence="5" key="1">
    <citation type="journal article" date="2017" name="bioRxiv">
        <title>Comparative analysis of the genomes of Stylophora pistillata and Acropora digitifera provides evidence for extensive differences between species of corals.</title>
        <authorList>
            <person name="Voolstra C.R."/>
            <person name="Li Y."/>
            <person name="Liew Y.J."/>
            <person name="Baumgarten S."/>
            <person name="Zoccola D."/>
            <person name="Flot J.-F."/>
            <person name="Tambutte S."/>
            <person name="Allemand D."/>
            <person name="Aranda M."/>
        </authorList>
    </citation>
    <scope>NUCLEOTIDE SEQUENCE [LARGE SCALE GENOMIC DNA]</scope>
</reference>
<dbReference type="InterPro" id="IPR011990">
    <property type="entry name" value="TPR-like_helical_dom_sf"/>
</dbReference>
<dbReference type="Pfam" id="PF18738">
    <property type="entry name" value="HEPN_DZIP3"/>
    <property type="match status" value="1"/>
</dbReference>
<comment type="caution">
    <text evidence="4">The sequence shown here is derived from an EMBL/GenBank/DDBJ whole genome shotgun (WGS) entry which is preliminary data.</text>
</comment>
<dbReference type="PANTHER" id="PTHR47691:SF3">
    <property type="entry name" value="HTH-TYPE TRANSCRIPTIONAL REGULATOR RV0890C-RELATED"/>
    <property type="match status" value="1"/>
</dbReference>
<dbReference type="InterPro" id="IPR027417">
    <property type="entry name" value="P-loop_NTPase"/>
</dbReference>
<gene>
    <name evidence="4" type="primary">DZIP3</name>
    <name evidence="4" type="ORF">AWC38_SpisGene21432</name>
</gene>
<dbReference type="OrthoDB" id="10550785at2759"/>
<dbReference type="GO" id="GO:0016887">
    <property type="term" value="F:ATP hydrolysis activity"/>
    <property type="evidence" value="ECO:0007669"/>
    <property type="project" value="InterPro"/>
</dbReference>
<dbReference type="PANTHER" id="PTHR47691">
    <property type="entry name" value="REGULATOR-RELATED"/>
    <property type="match status" value="1"/>
</dbReference>
<dbReference type="PRINTS" id="PR00364">
    <property type="entry name" value="DISEASERSIST"/>
</dbReference>
<dbReference type="EMBL" id="LSMT01000784">
    <property type="protein sequence ID" value="PFX14411.1"/>
    <property type="molecule type" value="Genomic_DNA"/>
</dbReference>
<sequence>MASICEPSEEKTNGTKLVRLLIDGGTQALRKVLESFIHPPSTLQIMLNNNMATLVNLQRRRILNDNQWEKLFPPSGDPPDSNAFDITLLHLLLRKICPALIEPATGWNEMPADTDHSQEAEIVRIKCFRNSLCHSISTGVPNDEFEGKWNTISHSLVALGLHQLEIDCLKTQDIDHGTQRRIDEEVEKWKLEFEPRMKIIEQELKQLKLHISSDQQHISAQRVPSELPNCLPDEVHHVFGRSEEIKRAAEAVQIGTVSILSLTGGPGFGKTAVANKVAHELAKPEYCRSVFYCSLTFQTSLKDVATTMFLTCSNSHAQPPENPKLWLLNWSKQQFDKVTLILDNADQVLESKVGPEFVNMLRDLRNYSKKNLTFINTSRKTVNTSSCGFKTENIRLTSLSFDAAEKVLLSRTDPLEQKLSQTTKMVKLCGRIPLALCIVGSLLSEFKEAKLIESLETKPLDVLQDNELSVENAIKTSFDLLNPTEQKALSIMSVFRGSFDFDAAEAVMTTGMDTDANPIVKIRSLRNRSLLEQPTSNRYQIHPLIHAFVKRVGQENYSETILHAEQLVAFLENLLKYFETEFVPLHIVELLCLLGHEKRKVGNQEQYNNLMERAKEVYIRTCTAFKECGLSQVLFFNSYARLLRTKPQHVPREWTSQSISDVYGIALNLCRKKLGKHPDTAATLLFYGWHQKSINLLQEAMEHFQDCLGNHFMTAQCHKYIADFYFRCYFPDENRADIEKCFEHYEAALTMMENLGVGDHKESILTLRKYALCHQKKDNYKEAINILTKAKEVAETELEEDHKWKVMIETQLALLHECIGNVKEAKEIMSKALEMNERLNQALNQLSNKKEIKEFLDRHPELN</sequence>
<evidence type="ECO:0000259" key="2">
    <source>
        <dbReference type="Pfam" id="PF13401"/>
    </source>
</evidence>
<dbReference type="InterPro" id="IPR049945">
    <property type="entry name" value="AAA_22"/>
</dbReference>
<feature type="coiled-coil region" evidence="1">
    <location>
        <begin position="822"/>
        <end position="856"/>
    </location>
</feature>
<evidence type="ECO:0000313" key="4">
    <source>
        <dbReference type="EMBL" id="PFX14411.1"/>
    </source>
</evidence>
<dbReference type="Gene3D" id="3.40.50.300">
    <property type="entry name" value="P-loop containing nucleotide triphosphate hydrolases"/>
    <property type="match status" value="1"/>
</dbReference>
<keyword evidence="5" id="KW-1185">Reference proteome</keyword>
<evidence type="ECO:0000313" key="5">
    <source>
        <dbReference type="Proteomes" id="UP000225706"/>
    </source>
</evidence>
<evidence type="ECO:0000256" key="1">
    <source>
        <dbReference type="SAM" id="Coils"/>
    </source>
</evidence>
<feature type="domain" description="DZIP3-like HEPN" evidence="3">
    <location>
        <begin position="40"/>
        <end position="181"/>
    </location>
</feature>
<dbReference type="InterPro" id="IPR041249">
    <property type="entry name" value="HEPN_DZIP3"/>
</dbReference>
<keyword evidence="1" id="KW-0175">Coiled coil</keyword>
<dbReference type="AlphaFoldDB" id="A0A2B4R9U7"/>
<dbReference type="Pfam" id="PF13424">
    <property type="entry name" value="TPR_12"/>
    <property type="match status" value="1"/>
</dbReference>
<dbReference type="Proteomes" id="UP000225706">
    <property type="component" value="Unassembled WGS sequence"/>
</dbReference>
<evidence type="ECO:0000259" key="3">
    <source>
        <dbReference type="Pfam" id="PF18738"/>
    </source>
</evidence>
<feature type="domain" description="ORC1/DEAH AAA+ ATPase" evidence="2">
    <location>
        <begin position="258"/>
        <end position="375"/>
    </location>
</feature>
<dbReference type="SUPFAM" id="SSF48452">
    <property type="entry name" value="TPR-like"/>
    <property type="match status" value="1"/>
</dbReference>